<evidence type="ECO:0000313" key="3">
    <source>
        <dbReference type="Proteomes" id="UP000183832"/>
    </source>
</evidence>
<keyword evidence="1" id="KW-0472">Membrane</keyword>
<dbReference type="OrthoDB" id="5950063at2759"/>
<feature type="transmembrane region" description="Helical" evidence="1">
    <location>
        <begin position="70"/>
        <end position="91"/>
    </location>
</feature>
<accession>A0A1J1HRC9</accession>
<name>A0A1J1HRC9_9DIPT</name>
<keyword evidence="1" id="KW-0812">Transmembrane</keyword>
<evidence type="ECO:0000256" key="1">
    <source>
        <dbReference type="SAM" id="Phobius"/>
    </source>
</evidence>
<evidence type="ECO:0000313" key="2">
    <source>
        <dbReference type="EMBL" id="CRK89030.1"/>
    </source>
</evidence>
<organism evidence="2 3">
    <name type="scientific">Clunio marinus</name>
    <dbReference type="NCBI Taxonomy" id="568069"/>
    <lineage>
        <taxon>Eukaryota</taxon>
        <taxon>Metazoa</taxon>
        <taxon>Ecdysozoa</taxon>
        <taxon>Arthropoda</taxon>
        <taxon>Hexapoda</taxon>
        <taxon>Insecta</taxon>
        <taxon>Pterygota</taxon>
        <taxon>Neoptera</taxon>
        <taxon>Endopterygota</taxon>
        <taxon>Diptera</taxon>
        <taxon>Nematocera</taxon>
        <taxon>Chironomoidea</taxon>
        <taxon>Chironomidae</taxon>
        <taxon>Clunio</taxon>
    </lineage>
</organism>
<dbReference type="EMBL" id="CVRI01000010">
    <property type="protein sequence ID" value="CRK89030.1"/>
    <property type="molecule type" value="Genomic_DNA"/>
</dbReference>
<proteinExistence type="predicted"/>
<gene>
    <name evidence="2" type="ORF">CLUMA_CG002497</name>
</gene>
<dbReference type="GO" id="GO:0005739">
    <property type="term" value="C:mitochondrion"/>
    <property type="evidence" value="ECO:0007669"/>
    <property type="project" value="TreeGrafter"/>
</dbReference>
<dbReference type="Pfam" id="PF06979">
    <property type="entry name" value="TMEM70"/>
    <property type="match status" value="1"/>
</dbReference>
<sequence>MIRLIVDKTLLIKSHCSLNNFRNLLKFTNKSKEVNVRQFNSVQNASNSSSQSSAKDIVLFRYENLKVFRLINLFGTSQLFFWVYMGTWAFYDLRNVKVSEDQMNDEDLAWWRKINLGEEKYRYSIAFFCFAVGYLFIFSSWMYTLRSVRYLIARKNGKDISIVCYTPLGRNRIMDVPIKCISAQESRQTTKGYLPLKVKNRMFYYILDMKGEFKNTKLFDSTAGLSRKF</sequence>
<dbReference type="STRING" id="568069.A0A1J1HRC9"/>
<feature type="transmembrane region" description="Helical" evidence="1">
    <location>
        <begin position="125"/>
        <end position="145"/>
    </location>
</feature>
<protein>
    <submittedName>
        <fullName evidence="2">CLUMA_CG002497, isoform A</fullName>
    </submittedName>
</protein>
<dbReference type="GO" id="GO:0007399">
    <property type="term" value="P:nervous system development"/>
    <property type="evidence" value="ECO:0007669"/>
    <property type="project" value="TreeGrafter"/>
</dbReference>
<keyword evidence="3" id="KW-1185">Reference proteome</keyword>
<dbReference type="PANTHER" id="PTHR14549">
    <property type="entry name" value="TRANSMEMBRANE PROTEIN 223"/>
    <property type="match status" value="1"/>
</dbReference>
<dbReference type="InterPro" id="IPR026100">
    <property type="entry name" value="Tmem223"/>
</dbReference>
<reference evidence="2 3" key="1">
    <citation type="submission" date="2015-04" db="EMBL/GenBank/DDBJ databases">
        <authorList>
            <person name="Syromyatnikov M.Y."/>
            <person name="Popov V.N."/>
        </authorList>
    </citation>
    <scope>NUCLEOTIDE SEQUENCE [LARGE SCALE GENOMIC DNA]</scope>
</reference>
<dbReference type="PANTHER" id="PTHR14549:SF2">
    <property type="entry name" value="TRANSMEMBRANE PROTEIN 223"/>
    <property type="match status" value="1"/>
</dbReference>
<dbReference type="AlphaFoldDB" id="A0A1J1HRC9"/>
<keyword evidence="1" id="KW-1133">Transmembrane helix</keyword>
<dbReference type="Proteomes" id="UP000183832">
    <property type="component" value="Unassembled WGS sequence"/>
</dbReference>
<dbReference type="InterPro" id="IPR045325">
    <property type="entry name" value="TMEM70/TMEM186/TMEM223"/>
</dbReference>